<comment type="subcellular location">
    <subcellularLocation>
        <location evidence="1">Membrane</location>
        <topology evidence="1">Multi-pass membrane protein</topology>
    </subcellularLocation>
</comment>
<organism evidence="6 7">
    <name type="scientific">Aspergillus leporis</name>
    <dbReference type="NCBI Taxonomy" id="41062"/>
    <lineage>
        <taxon>Eukaryota</taxon>
        <taxon>Fungi</taxon>
        <taxon>Dikarya</taxon>
        <taxon>Ascomycota</taxon>
        <taxon>Pezizomycotina</taxon>
        <taxon>Eurotiomycetes</taxon>
        <taxon>Eurotiomycetidae</taxon>
        <taxon>Eurotiales</taxon>
        <taxon>Aspergillaceae</taxon>
        <taxon>Aspergillus</taxon>
        <taxon>Aspergillus subgen. Circumdati</taxon>
    </lineage>
</organism>
<keyword evidence="4 5" id="KW-0472">Membrane</keyword>
<feature type="transmembrane region" description="Helical" evidence="5">
    <location>
        <begin position="249"/>
        <end position="268"/>
    </location>
</feature>
<keyword evidence="2 5" id="KW-0812">Transmembrane</keyword>
<dbReference type="GO" id="GO:0000297">
    <property type="term" value="F:spermine transmembrane transporter activity"/>
    <property type="evidence" value="ECO:0007669"/>
    <property type="project" value="TreeGrafter"/>
</dbReference>
<feature type="transmembrane region" description="Helical" evidence="5">
    <location>
        <begin position="31"/>
        <end position="52"/>
    </location>
</feature>
<dbReference type="SUPFAM" id="SSF103473">
    <property type="entry name" value="MFS general substrate transporter"/>
    <property type="match status" value="1"/>
</dbReference>
<feature type="transmembrane region" description="Helical" evidence="5">
    <location>
        <begin position="124"/>
        <end position="145"/>
    </location>
</feature>
<feature type="transmembrane region" description="Helical" evidence="5">
    <location>
        <begin position="186"/>
        <end position="203"/>
    </location>
</feature>
<keyword evidence="3 5" id="KW-1133">Transmembrane helix</keyword>
<evidence type="ECO:0000313" key="6">
    <source>
        <dbReference type="EMBL" id="KAB8067420.1"/>
    </source>
</evidence>
<dbReference type="Pfam" id="PF07690">
    <property type="entry name" value="MFS_1"/>
    <property type="match status" value="1"/>
</dbReference>
<protein>
    <submittedName>
        <fullName evidence="6">Putative MFS polyamine transporter</fullName>
    </submittedName>
</protein>
<proteinExistence type="predicted"/>
<evidence type="ECO:0000256" key="3">
    <source>
        <dbReference type="ARBA" id="ARBA00022989"/>
    </source>
</evidence>
<dbReference type="GO" id="GO:0005886">
    <property type="term" value="C:plasma membrane"/>
    <property type="evidence" value="ECO:0007669"/>
    <property type="project" value="TreeGrafter"/>
</dbReference>
<feature type="transmembrane region" description="Helical" evidence="5">
    <location>
        <begin position="288"/>
        <end position="305"/>
    </location>
</feature>
<evidence type="ECO:0000256" key="1">
    <source>
        <dbReference type="ARBA" id="ARBA00004141"/>
    </source>
</evidence>
<accession>A0A5N5WJS2</accession>
<dbReference type="PANTHER" id="PTHR23502">
    <property type="entry name" value="MAJOR FACILITATOR SUPERFAMILY"/>
    <property type="match status" value="1"/>
</dbReference>
<dbReference type="InterPro" id="IPR036259">
    <property type="entry name" value="MFS_trans_sf"/>
</dbReference>
<feature type="transmembrane region" description="Helical" evidence="5">
    <location>
        <begin position="100"/>
        <end position="118"/>
    </location>
</feature>
<feature type="transmembrane region" description="Helical" evidence="5">
    <location>
        <begin position="317"/>
        <end position="334"/>
    </location>
</feature>
<feature type="transmembrane region" description="Helical" evidence="5">
    <location>
        <begin position="152"/>
        <end position="174"/>
    </location>
</feature>
<dbReference type="InterPro" id="IPR011701">
    <property type="entry name" value="MFS"/>
</dbReference>
<dbReference type="Proteomes" id="UP000326565">
    <property type="component" value="Unassembled WGS sequence"/>
</dbReference>
<sequence length="424" mass="46204">MGPALCPNEYLGSPWDDPDGRRNPVNWPIGLKIFHTLVPCLLAFGITFGTSVSVPATDLVAADFNVSRTESILLLTLYTLGLAFGPVVIAPLSEYFGRKWIYVTTSSFLLAFTGGAAAAQNFTTLLVCRFLAGFLGSAGVAIWAFGKVGGIVSLFFILGPFLGPSFGPLARAYILYNHDKDWRWTQYLLLMIGAPILFGTVLMRETSKQGILQSAGRKAISGPSQPTLFGKMIQAAMVRPVRMLCTETVVRLLTLYTAFAYAMVFSYFGSASYVLQLDYGFSLREVGLNFISVIIGYILALFMSIVGGGSAAPEHRLYAEMAGSILLPIGLFWLEPHRGGHWAALIAAGIPFGMGGILHFSLAANGTLRYTLGATFPLFTLQMYQNLGIHRAGSVFAFLSFPLNPIPWLLFKYGHRLRATSRFI</sequence>
<dbReference type="OrthoDB" id="3936150at2759"/>
<dbReference type="GO" id="GO:0015606">
    <property type="term" value="F:spermidine transmembrane transporter activity"/>
    <property type="evidence" value="ECO:0007669"/>
    <property type="project" value="TreeGrafter"/>
</dbReference>
<keyword evidence="7" id="KW-1185">Reference proteome</keyword>
<gene>
    <name evidence="6" type="ORF">BDV29DRAFT_196459</name>
</gene>
<evidence type="ECO:0000256" key="2">
    <source>
        <dbReference type="ARBA" id="ARBA00022692"/>
    </source>
</evidence>
<dbReference type="AlphaFoldDB" id="A0A5N5WJS2"/>
<evidence type="ECO:0000313" key="7">
    <source>
        <dbReference type="Proteomes" id="UP000326565"/>
    </source>
</evidence>
<dbReference type="PANTHER" id="PTHR23502:SF182">
    <property type="entry name" value="POLYAMINE TRANSPORTER, PUTATIVE-RELATED"/>
    <property type="match status" value="1"/>
</dbReference>
<feature type="transmembrane region" description="Helical" evidence="5">
    <location>
        <begin position="391"/>
        <end position="411"/>
    </location>
</feature>
<evidence type="ECO:0000256" key="4">
    <source>
        <dbReference type="ARBA" id="ARBA00023136"/>
    </source>
</evidence>
<reference evidence="6 7" key="1">
    <citation type="submission" date="2019-04" db="EMBL/GenBank/DDBJ databases">
        <title>Friends and foes A comparative genomics study of 23 Aspergillus species from section Flavi.</title>
        <authorList>
            <consortium name="DOE Joint Genome Institute"/>
            <person name="Kjaerbolling I."/>
            <person name="Vesth T."/>
            <person name="Frisvad J.C."/>
            <person name="Nybo J.L."/>
            <person name="Theobald S."/>
            <person name="Kildgaard S."/>
            <person name="Isbrandt T."/>
            <person name="Kuo A."/>
            <person name="Sato A."/>
            <person name="Lyhne E.K."/>
            <person name="Kogle M.E."/>
            <person name="Wiebenga A."/>
            <person name="Kun R.S."/>
            <person name="Lubbers R.J."/>
            <person name="Makela M.R."/>
            <person name="Barry K."/>
            <person name="Chovatia M."/>
            <person name="Clum A."/>
            <person name="Daum C."/>
            <person name="Haridas S."/>
            <person name="He G."/>
            <person name="LaButti K."/>
            <person name="Lipzen A."/>
            <person name="Mondo S."/>
            <person name="Riley R."/>
            <person name="Salamov A."/>
            <person name="Simmons B.A."/>
            <person name="Magnuson J.K."/>
            <person name="Henrissat B."/>
            <person name="Mortensen U.H."/>
            <person name="Larsen T.O."/>
            <person name="Devries R.P."/>
            <person name="Grigoriev I.V."/>
            <person name="Machida M."/>
            <person name="Baker S.E."/>
            <person name="Andersen M.R."/>
        </authorList>
    </citation>
    <scope>NUCLEOTIDE SEQUENCE [LARGE SCALE GENOMIC DNA]</scope>
    <source>
        <strain evidence="6 7">CBS 151.66</strain>
    </source>
</reference>
<evidence type="ECO:0000256" key="5">
    <source>
        <dbReference type="SAM" id="Phobius"/>
    </source>
</evidence>
<feature type="transmembrane region" description="Helical" evidence="5">
    <location>
        <begin position="340"/>
        <end position="360"/>
    </location>
</feature>
<dbReference type="EMBL" id="ML732491">
    <property type="protein sequence ID" value="KAB8067420.1"/>
    <property type="molecule type" value="Genomic_DNA"/>
</dbReference>
<name>A0A5N5WJS2_9EURO</name>
<feature type="transmembrane region" description="Helical" evidence="5">
    <location>
        <begin position="72"/>
        <end position="93"/>
    </location>
</feature>
<dbReference type="Gene3D" id="1.20.1250.20">
    <property type="entry name" value="MFS general substrate transporter like domains"/>
    <property type="match status" value="1"/>
</dbReference>